<protein>
    <submittedName>
        <fullName evidence="2">Heme-binding HmuY-like protein</fullName>
    </submittedName>
</protein>
<comment type="caution">
    <text evidence="2">The sequence shown here is derived from an EMBL/GenBank/DDBJ whole genome shotgun (WGS) entry which is preliminary data.</text>
</comment>
<dbReference type="Pfam" id="PF14064">
    <property type="entry name" value="HmuY"/>
    <property type="match status" value="1"/>
</dbReference>
<organism evidence="2 3">
    <name type="scientific">Mongoliibacter ruber</name>
    <dbReference type="NCBI Taxonomy" id="1750599"/>
    <lineage>
        <taxon>Bacteria</taxon>
        <taxon>Pseudomonadati</taxon>
        <taxon>Bacteroidota</taxon>
        <taxon>Cytophagia</taxon>
        <taxon>Cytophagales</taxon>
        <taxon>Cyclobacteriaceae</taxon>
        <taxon>Mongoliibacter</taxon>
    </lineage>
</organism>
<dbReference type="PROSITE" id="PS51257">
    <property type="entry name" value="PROKAR_LIPOPROTEIN"/>
    <property type="match status" value="1"/>
</dbReference>
<gene>
    <name evidence="2" type="ORF">CLW00_11818</name>
</gene>
<dbReference type="Proteomes" id="UP000238157">
    <property type="component" value="Unassembled WGS sequence"/>
</dbReference>
<evidence type="ECO:0000313" key="3">
    <source>
        <dbReference type="Proteomes" id="UP000238157"/>
    </source>
</evidence>
<dbReference type="CDD" id="cd12105">
    <property type="entry name" value="HmuY"/>
    <property type="match status" value="1"/>
</dbReference>
<dbReference type="EMBL" id="PVTR01000018">
    <property type="protein sequence ID" value="PRY84635.1"/>
    <property type="molecule type" value="Genomic_DNA"/>
</dbReference>
<sequence length="357" mass="39703">MNNRFNKLRMCILALASTGLLFSCTDENNPIIETPPVEDAFMEIDGGGSTFPNMSFVKLSTENQKTVTRSTWDLAFSSSSEFKVLINGTTGAMAYKTDFNSFDELDESYVEKLRTDGVLLLDFNNMNSILYVDDPKNPIANGTAIGSIANTESESKVIVYQRGKGGVEEREWQKLRVFKSGVKYILQYAPIASEDYTTVEITKDSDFNFVYFSLDSGKVEVEPKKNDWDFVWTAGTSSTPFPQAANGTLGYFFQDLVYHNIYGGVGAAVVMEEFKAYENFEETDLAGITFNTDDRLTIGSSWRSGGGPNASPAVREDRYYLLKDNKGNIYKLRFLSLTSGGERGRPSLEYALVKSGS</sequence>
<keyword evidence="3" id="KW-1185">Reference proteome</keyword>
<reference evidence="2 3" key="1">
    <citation type="submission" date="2018-03" db="EMBL/GenBank/DDBJ databases">
        <title>Genomic Encyclopedia of Archaeal and Bacterial Type Strains, Phase II (KMG-II): from individual species to whole genera.</title>
        <authorList>
            <person name="Goeker M."/>
        </authorList>
    </citation>
    <scope>NUCLEOTIDE SEQUENCE [LARGE SCALE GENOMIC DNA]</scope>
    <source>
        <strain evidence="2 3">DSM 27929</strain>
    </source>
</reference>
<keyword evidence="1" id="KW-0732">Signal</keyword>
<evidence type="ECO:0000256" key="1">
    <source>
        <dbReference type="SAM" id="SignalP"/>
    </source>
</evidence>
<feature type="signal peptide" evidence="1">
    <location>
        <begin position="1"/>
        <end position="23"/>
    </location>
</feature>
<dbReference type="InterPro" id="IPR025921">
    <property type="entry name" value="HmuY"/>
</dbReference>
<proteinExistence type="predicted"/>
<evidence type="ECO:0000313" key="2">
    <source>
        <dbReference type="EMBL" id="PRY84635.1"/>
    </source>
</evidence>
<accession>A0A2T0WD92</accession>
<dbReference type="AlphaFoldDB" id="A0A2T0WD92"/>
<dbReference type="RefSeq" id="WP_170073254.1">
    <property type="nucleotide sequence ID" value="NZ_PVTR01000018.1"/>
</dbReference>
<feature type="chain" id="PRO_5015618349" evidence="1">
    <location>
        <begin position="24"/>
        <end position="357"/>
    </location>
</feature>
<name>A0A2T0WD92_9BACT</name>